<name>A0A3G7TMR1_9PSED</name>
<dbReference type="InterPro" id="IPR007466">
    <property type="entry name" value="Peptidyl-Arg-deiminase_porph"/>
</dbReference>
<dbReference type="GO" id="GO:0047632">
    <property type="term" value="F:agmatine deiminase activity"/>
    <property type="evidence" value="ECO:0007669"/>
    <property type="project" value="UniProtKB-EC"/>
</dbReference>
<evidence type="ECO:0000313" key="2">
    <source>
        <dbReference type="EMBL" id="AZE48320.1"/>
    </source>
</evidence>
<organism evidence="2 3">
    <name type="scientific">Pseudomonas chlororaphis</name>
    <dbReference type="NCBI Taxonomy" id="587753"/>
    <lineage>
        <taxon>Bacteria</taxon>
        <taxon>Pseudomonadati</taxon>
        <taxon>Pseudomonadota</taxon>
        <taxon>Gammaproteobacteria</taxon>
        <taxon>Pseudomonadales</taxon>
        <taxon>Pseudomonadaceae</taxon>
        <taxon>Pseudomonas</taxon>
    </lineage>
</organism>
<dbReference type="Gene3D" id="3.75.10.10">
    <property type="entry name" value="L-arginine/glycine Amidinotransferase, Chain A"/>
    <property type="match status" value="1"/>
</dbReference>
<dbReference type="SUPFAM" id="SSF55909">
    <property type="entry name" value="Pentein"/>
    <property type="match status" value="1"/>
</dbReference>
<dbReference type="GO" id="GO:0009446">
    <property type="term" value="P:putrescine biosynthetic process"/>
    <property type="evidence" value="ECO:0007669"/>
    <property type="project" value="InterPro"/>
</dbReference>
<dbReference type="AlphaFoldDB" id="A0A3G7TMR1"/>
<dbReference type="GO" id="GO:0004668">
    <property type="term" value="F:protein-arginine deiminase activity"/>
    <property type="evidence" value="ECO:0007669"/>
    <property type="project" value="InterPro"/>
</dbReference>
<protein>
    <submittedName>
        <fullName evidence="2">Agmatine deiminase</fullName>
        <ecNumber evidence="2">3.5.3.12</ecNumber>
    </submittedName>
</protein>
<dbReference type="PANTHER" id="PTHR31377:SF0">
    <property type="entry name" value="AGMATINE DEIMINASE-RELATED"/>
    <property type="match status" value="1"/>
</dbReference>
<dbReference type="EMBL" id="CP027753">
    <property type="protein sequence ID" value="AZE48320.1"/>
    <property type="molecule type" value="Genomic_DNA"/>
</dbReference>
<evidence type="ECO:0000256" key="1">
    <source>
        <dbReference type="ARBA" id="ARBA00022801"/>
    </source>
</evidence>
<keyword evidence="1 2" id="KW-0378">Hydrolase</keyword>
<reference evidence="2 3" key="1">
    <citation type="submission" date="2018-03" db="EMBL/GenBank/DDBJ databases">
        <title>Diversity of phytobeneficial traits revealed by whole-genome analysis of worldwide-isolated phenazine-producing Pseudomonas spp.</title>
        <authorList>
            <person name="Biessy A."/>
            <person name="Novinscak A."/>
            <person name="Blom J."/>
            <person name="Leger G."/>
            <person name="Thomashow L.S."/>
            <person name="Cazorla F.M."/>
            <person name="Josic D."/>
            <person name="Filion M."/>
        </authorList>
    </citation>
    <scope>NUCLEOTIDE SEQUENCE [LARGE SCALE GENOMIC DNA]</scope>
    <source>
        <strain evidence="2 3">B25</strain>
    </source>
</reference>
<gene>
    <name evidence="2" type="ORF">C4K04_2648</name>
</gene>
<accession>A0A3G7TMR1</accession>
<dbReference type="EC" id="3.5.3.12" evidence="2"/>
<dbReference type="Proteomes" id="UP000268048">
    <property type="component" value="Chromosome"/>
</dbReference>
<dbReference type="Pfam" id="PF04371">
    <property type="entry name" value="PAD_porph"/>
    <property type="match status" value="1"/>
</dbReference>
<proteinExistence type="predicted"/>
<dbReference type="PANTHER" id="PTHR31377">
    <property type="entry name" value="AGMATINE DEIMINASE-RELATED"/>
    <property type="match status" value="1"/>
</dbReference>
<evidence type="ECO:0000313" key="3">
    <source>
        <dbReference type="Proteomes" id="UP000268048"/>
    </source>
</evidence>
<sequence length="322" mass="35789">MVWPHDRESWRGFGVTLESVREDVARVAHAIRRFEPVNLVVHPDDMFCAERLCEPTIKLIPLSVNDSWCRDTGPTFICHARHGVAGINWGFNGWGGKARHELDATLGRRILETQGLECLFVPLINEGGAIHVDGEGTLITTESVLLNANRNHGMDRLKVEEYFRLCLGVEKTIWLPGDPNDVTGDFTDGHVDGICAFARPGVLLLESTRQQATPYAEVFRENRRALELARDARGRKFELVPLYEAEGVESRSDIFCASYSNFYITNGGVVMPSYGVASDQLAADTVQRVFPDRTVVQVSINKLAQGGGGIHCMTQQQPAWPL</sequence>